<keyword evidence="2" id="KW-1003">Cell membrane</keyword>
<dbReference type="NCBIfam" id="TIGR02454">
    <property type="entry name" value="ECF_T_CbiQ"/>
    <property type="match status" value="1"/>
</dbReference>
<organism evidence="7 8">
    <name type="scientific">Ruminiclostridium hungatei</name>
    <name type="common">Clostridium hungatei</name>
    <dbReference type="NCBI Taxonomy" id="48256"/>
    <lineage>
        <taxon>Bacteria</taxon>
        <taxon>Bacillati</taxon>
        <taxon>Bacillota</taxon>
        <taxon>Clostridia</taxon>
        <taxon>Eubacteriales</taxon>
        <taxon>Oscillospiraceae</taxon>
        <taxon>Ruminiclostridium</taxon>
    </lineage>
</organism>
<dbReference type="STRING" id="48256.CLHUN_03700"/>
<evidence type="ECO:0000313" key="8">
    <source>
        <dbReference type="Proteomes" id="UP000191554"/>
    </source>
</evidence>
<evidence type="ECO:0000313" key="7">
    <source>
        <dbReference type="EMBL" id="OPX45897.1"/>
    </source>
</evidence>
<dbReference type="EMBL" id="MZGX01000002">
    <property type="protein sequence ID" value="OPX45897.1"/>
    <property type="molecule type" value="Genomic_DNA"/>
</dbReference>
<protein>
    <submittedName>
        <fullName evidence="7">Cobalt transport protein CbiQ</fullName>
    </submittedName>
</protein>
<dbReference type="GO" id="GO:0043190">
    <property type="term" value="C:ATP-binding cassette (ABC) transporter complex"/>
    <property type="evidence" value="ECO:0007669"/>
    <property type="project" value="InterPro"/>
</dbReference>
<comment type="caution">
    <text evidence="7">The sequence shown here is derived from an EMBL/GenBank/DDBJ whole genome shotgun (WGS) entry which is preliminary data.</text>
</comment>
<dbReference type="Pfam" id="PF02361">
    <property type="entry name" value="CbiQ"/>
    <property type="match status" value="1"/>
</dbReference>
<accession>A0A1V4SRP7</accession>
<keyword evidence="3 6" id="KW-0812">Transmembrane</keyword>
<evidence type="ECO:0000256" key="4">
    <source>
        <dbReference type="ARBA" id="ARBA00022989"/>
    </source>
</evidence>
<feature type="transmembrane region" description="Helical" evidence="6">
    <location>
        <begin position="108"/>
        <end position="128"/>
    </location>
</feature>
<comment type="subcellular location">
    <subcellularLocation>
        <location evidence="1">Cell membrane</location>
        <topology evidence="1">Multi-pass membrane protein</topology>
    </subcellularLocation>
</comment>
<dbReference type="PANTHER" id="PTHR43723">
    <property type="entry name" value="COBALT TRANSPORT PROTEIN CBIQ"/>
    <property type="match status" value="1"/>
</dbReference>
<dbReference type="GO" id="GO:0006824">
    <property type="term" value="P:cobalt ion transport"/>
    <property type="evidence" value="ECO:0007669"/>
    <property type="project" value="InterPro"/>
</dbReference>
<dbReference type="RefSeq" id="WP_080062862.1">
    <property type="nucleotide sequence ID" value="NZ_MZGX01000002.1"/>
</dbReference>
<sequence>MVKNVILSVIFLVALILILLKERKYCLRKCRANNHQHGASHKHGEWISIDFYSYASQIRGWNPVFKVSFAVALVILCIVLDNPYVSLIVIIAMAYLTIVRGGLAAREYLSVLMIPAAFIIISIFTIVIDISKEPAGHFNLHMGFFYIFTFKAKLEQGLLLMLKVFAAVSALQMMTLSTPSSEIIYVLRRSHIPKLIVELMNMIYRFIFILLDVSAKMKNSALSRHGYCDLKTSWHTFGRIAGNMLVISLKKANAYYDAMEARCYDGELVFFEEYKKIDKKLVISSVGFLIFLSIFPWITI</sequence>
<evidence type="ECO:0000256" key="1">
    <source>
        <dbReference type="ARBA" id="ARBA00004651"/>
    </source>
</evidence>
<evidence type="ECO:0000256" key="2">
    <source>
        <dbReference type="ARBA" id="ARBA00022475"/>
    </source>
</evidence>
<feature type="transmembrane region" description="Helical" evidence="6">
    <location>
        <begin position="69"/>
        <end position="96"/>
    </location>
</feature>
<evidence type="ECO:0000256" key="3">
    <source>
        <dbReference type="ARBA" id="ARBA00022692"/>
    </source>
</evidence>
<keyword evidence="8" id="KW-1185">Reference proteome</keyword>
<keyword evidence="5 6" id="KW-0472">Membrane</keyword>
<dbReference type="InterPro" id="IPR012809">
    <property type="entry name" value="ECF_CbiQ"/>
</dbReference>
<gene>
    <name evidence="7" type="primary">cbiQ</name>
    <name evidence="7" type="ORF">CLHUN_03700</name>
</gene>
<dbReference type="PANTHER" id="PTHR43723:SF1">
    <property type="entry name" value="COBALT TRANSPORT PROTEIN CBIQ"/>
    <property type="match status" value="1"/>
</dbReference>
<feature type="transmembrane region" description="Helical" evidence="6">
    <location>
        <begin position="281"/>
        <end position="298"/>
    </location>
</feature>
<reference evidence="7 8" key="1">
    <citation type="submission" date="2017-03" db="EMBL/GenBank/DDBJ databases">
        <title>Genome sequence of Clostridium hungatei DSM 14427.</title>
        <authorList>
            <person name="Poehlein A."/>
            <person name="Daniel R."/>
        </authorList>
    </citation>
    <scope>NUCLEOTIDE SEQUENCE [LARGE SCALE GENOMIC DNA]</scope>
    <source>
        <strain evidence="7 8">DSM 14427</strain>
    </source>
</reference>
<proteinExistence type="predicted"/>
<dbReference type="OrthoDB" id="9815246at2"/>
<name>A0A1V4SRP7_RUMHU</name>
<evidence type="ECO:0000256" key="6">
    <source>
        <dbReference type="SAM" id="Phobius"/>
    </source>
</evidence>
<evidence type="ECO:0000256" key="5">
    <source>
        <dbReference type="ARBA" id="ARBA00023136"/>
    </source>
</evidence>
<dbReference type="InterPro" id="IPR003339">
    <property type="entry name" value="ABC/ECF_trnsptr_transmembrane"/>
</dbReference>
<dbReference type="InterPro" id="IPR052770">
    <property type="entry name" value="Cobalt_transport_CbiQ"/>
</dbReference>
<dbReference type="Proteomes" id="UP000191554">
    <property type="component" value="Unassembled WGS sequence"/>
</dbReference>
<dbReference type="CDD" id="cd16914">
    <property type="entry name" value="EcfT"/>
    <property type="match status" value="1"/>
</dbReference>
<keyword evidence="4 6" id="KW-1133">Transmembrane helix</keyword>
<dbReference type="AlphaFoldDB" id="A0A1V4SRP7"/>